<dbReference type="Proteomes" id="UP001652625">
    <property type="component" value="Chromosome 02"/>
</dbReference>
<proteinExistence type="predicted"/>
<dbReference type="InterPro" id="IPR058688">
    <property type="entry name" value="Ig_NPHP4_2nd"/>
</dbReference>
<feature type="domain" description="NPHP4 Ig-like" evidence="6">
    <location>
        <begin position="1070"/>
        <end position="1167"/>
    </location>
</feature>
<dbReference type="InterPro" id="IPR029775">
    <property type="entry name" value="NPHP4"/>
</dbReference>
<dbReference type="InterPro" id="IPR058764">
    <property type="entry name" value="NPHP4_SK"/>
</dbReference>
<dbReference type="Pfam" id="PF26173">
    <property type="entry name" value="NPHP4_SK"/>
    <property type="match status" value="1"/>
</dbReference>
<dbReference type="InterPro" id="IPR058686">
    <property type="entry name" value="Ig_NPHP4_3rd"/>
</dbReference>
<evidence type="ECO:0000259" key="2">
    <source>
        <dbReference type="Pfam" id="PF26015"/>
    </source>
</evidence>
<accession>A0ABM4BC79</accession>
<dbReference type="Pfam" id="PF26190">
    <property type="entry name" value="Ig_NPHP4_1st"/>
    <property type="match status" value="1"/>
</dbReference>
<reference evidence="8" key="1">
    <citation type="submission" date="2025-05" db="UniProtKB">
        <authorList>
            <consortium name="RefSeq"/>
        </authorList>
    </citation>
    <scope>NUCLEOTIDE SEQUENCE [LARGE SCALE GENOMIC DNA]</scope>
</reference>
<dbReference type="GeneID" id="101239863"/>
<name>A0ABM4BC79_HYDVU</name>
<evidence type="ECO:0000259" key="7">
    <source>
        <dbReference type="Pfam" id="PF26190"/>
    </source>
</evidence>
<evidence type="ECO:0000259" key="6">
    <source>
        <dbReference type="Pfam" id="PF26189"/>
    </source>
</evidence>
<evidence type="ECO:0000256" key="1">
    <source>
        <dbReference type="SAM" id="MobiDB-lite"/>
    </source>
</evidence>
<dbReference type="InterPro" id="IPR058687">
    <property type="entry name" value="Ig_NPHP4_1st"/>
</dbReference>
<organism evidence="8 9">
    <name type="scientific">Hydra vulgaris</name>
    <name type="common">Hydra</name>
    <name type="synonym">Hydra attenuata</name>
    <dbReference type="NCBI Taxonomy" id="6087"/>
    <lineage>
        <taxon>Eukaryota</taxon>
        <taxon>Metazoa</taxon>
        <taxon>Cnidaria</taxon>
        <taxon>Hydrozoa</taxon>
        <taxon>Hydroidolina</taxon>
        <taxon>Anthoathecata</taxon>
        <taxon>Aplanulata</taxon>
        <taxon>Hydridae</taxon>
        <taxon>Hydra</taxon>
    </lineage>
</organism>
<dbReference type="PANTHER" id="PTHR31043:SF3">
    <property type="entry name" value="NEPHROCYSTIN-4"/>
    <property type="match status" value="1"/>
</dbReference>
<evidence type="ECO:0000259" key="5">
    <source>
        <dbReference type="Pfam" id="PF26187"/>
    </source>
</evidence>
<dbReference type="Pfam" id="PF26189">
    <property type="entry name" value="Ig_NPHP4_2nd"/>
    <property type="match status" value="1"/>
</dbReference>
<dbReference type="InterPro" id="IPR058765">
    <property type="entry name" value="NPHP4_C2-like"/>
</dbReference>
<evidence type="ECO:0000259" key="4">
    <source>
        <dbReference type="Pfam" id="PF26186"/>
    </source>
</evidence>
<reference evidence="9" key="2">
    <citation type="submission" date="2025-08" db="UniProtKB">
        <authorList>
            <consortium name="RefSeq"/>
        </authorList>
    </citation>
    <scope>IDENTIFICATION</scope>
</reference>
<dbReference type="PANTHER" id="PTHR31043">
    <property type="entry name" value="NEPHROCYSTIN-4"/>
    <property type="match status" value="1"/>
</dbReference>
<dbReference type="Pfam" id="PF26187">
    <property type="entry name" value="Ig_NPHP4_4th"/>
    <property type="match status" value="1"/>
</dbReference>
<dbReference type="Pfam" id="PF26015">
    <property type="entry name" value="Ig_NPH4_3rd"/>
    <property type="match status" value="1"/>
</dbReference>
<sequence length="1361" mass="155273">MMSDDVDIAETWIDFYEANKPIPLHPTRNNITSSSPLFQFCITIKNLEVFFQKPDPCNFQLRISFYDAANHWFFGNTWIGSSVKSTVTNNRLHAINFKDQPLYFQTQVNDYTCMLVIEVVYLANEISETVAWTWLRIFSNIKFLTDTFETARPKVSRLDLFCGSPFALLLIPEPIEECSLLKKKPGEFNYTLQTHQKLYEVSHLIPFNVVLSGDDIIPGVSEDISEEDGVVDILQNPQPIKTWPCHLLKILINLTPSVHLFDEQVCKFLNADRFVRDDISPDERTVSIAEKKLKVGVHNGWKFIKEPHVCFLENEYTQNSPSNNKSAESNNLKECIGLIVQSRLELDEMIFHPYIAVIFQLVYVITIPITIKDTSSRKKGNQKTTGQLLTKKVDVAMRTAIWVPFENGKISNKNYLIDLKGGLSPNPFNTKVFNELHFSSDKQKSLGSIQFSLIQLHAKKSNNIPSRRSTLTSEKNSSLPASQDLSVADSVTHNDPVHEDQAQGHLSSLIQNDFPTTNAHQVQQSNMLPQSQIYNSLISSNTSRHSTLSRVHYSILHSVDYPKITDTQGNPPFLIDTQEIIKYNISLETRDGLHANDIIFQFLALSRCYHRSVFFTFQFYRFPQTTTERLHLKKYGGEESIHDLAPCILLRSARDGNKSDNSPPGLMIKYLVDPAFMQLNEQVSFLKYLHDQCLYIDMWDGDSLLLVGSTSFPLKYLLRQGKSAVQCSQELDMLFYEYTEDNTIIAGNLMQSSNQSNAKVFLTAKLFFRIANIGCLPSSNTERLNNINFAQNNHIIEPDKTSKFAKIKKNQVAAKLLSDCDSELATVLVARKDVIGKSSEMKKNDINVIRKRKMDRMKAVREIKGGEDTPSMFVLQKEEKVQRTRDLRTIQYYRENFKSIGISNRLEEYITTHHMIYSSLGRAEFFEFSLKNPYPDDQTVLISINDSELKVVLNSLEWRFHKKQWGTPGEVEEQMFGTFEDDVKMFIQGCEKVNIPLKFQSLTACNITPEIGPSHPLQIESSNYSLQTFGKDTTLSSKEIKVKFIGNSNKPLAILIVHIELHPHAIDQTFRFYNPEQTFLKKSIRLPPMHTLPGSSVTEDTSYPHLISLCTDEDAVCETHPVNSGEPHEVFLKVPCGLSPSVRRFFILIFIDEFCIKPCQIWQIFVHSLQKIDISATEGQTSNFSVLLKGTQLSRMVKCYSSHPDELKVLPNDPFMLIANAVQEITLYLSPMEPGKRMMFINVVDQDFHQLVKSWLVMTSCVPPVISKTFEVHLKVGSGSNKKISFTNPYPVKRNFYFKSNREDLIRLKEEGVMLGGGESHNIGILFLPQQSSGSANVLIFINDRYGKNEESFCIKVDYSL</sequence>
<feature type="domain" description="NPHP4 Ig-like" evidence="7">
    <location>
        <begin position="912"/>
        <end position="1063"/>
    </location>
</feature>
<evidence type="ECO:0000259" key="3">
    <source>
        <dbReference type="Pfam" id="PF26173"/>
    </source>
</evidence>
<dbReference type="RefSeq" id="XP_065646535.1">
    <property type="nucleotide sequence ID" value="XM_065790463.1"/>
</dbReference>
<feature type="domain" description="NPHP4 Ig-like" evidence="5">
    <location>
        <begin position="1267"/>
        <end position="1359"/>
    </location>
</feature>
<dbReference type="Pfam" id="PF26186">
    <property type="entry name" value="NPHP4_C2_3rd"/>
    <property type="match status" value="1"/>
</dbReference>
<protein>
    <submittedName>
        <fullName evidence="9">Nephrocystin-4 isoform X2</fullName>
    </submittedName>
</protein>
<feature type="domain" description="NPHP4 C2-like" evidence="4">
    <location>
        <begin position="554"/>
        <end position="775"/>
    </location>
</feature>
<feature type="domain" description="NPHP4 SK-like" evidence="3">
    <location>
        <begin position="847"/>
        <end position="906"/>
    </location>
</feature>
<dbReference type="InterPro" id="IPR058685">
    <property type="entry name" value="Ig_NPHP4_4th"/>
</dbReference>
<feature type="domain" description="NPHP4 Ig-like" evidence="2">
    <location>
        <begin position="1179"/>
        <end position="1261"/>
    </location>
</feature>
<feature type="region of interest" description="Disordered" evidence="1">
    <location>
        <begin position="464"/>
        <end position="490"/>
    </location>
</feature>
<keyword evidence="8" id="KW-1185">Reference proteome</keyword>
<evidence type="ECO:0000313" key="8">
    <source>
        <dbReference type="Proteomes" id="UP001652625"/>
    </source>
</evidence>
<evidence type="ECO:0000313" key="9">
    <source>
        <dbReference type="RefSeq" id="XP_065646535.1"/>
    </source>
</evidence>
<gene>
    <name evidence="9" type="primary">LOC101239863</name>
</gene>